<dbReference type="EMBL" id="OBQK01000009">
    <property type="protein sequence ID" value="SOC56828.1"/>
    <property type="molecule type" value="Genomic_DNA"/>
</dbReference>
<feature type="transmembrane region" description="Helical" evidence="8">
    <location>
        <begin position="403"/>
        <end position="424"/>
    </location>
</feature>
<keyword evidence="4 8" id="KW-0812">Transmembrane</keyword>
<sequence>MSTSAAAEAAPQTPDADGTTPAPDGTIRAPEPPLPLWRSGPYLAWLLSDTGQALGSALQFFLVPLLVVLVTGDAAAAGTVAAVGLGGRVATTLLGGVLADRHDLRRLMVLSGLLAAAVVTGMVAVVGLDLGLVALGVLNLLAGIRAGLLAGASDAALKQVVPSGQLPGASAANQARDAAVSMGGPPLAGLLLGLGAVPALLAAAVAYLVAAAGALVLRGDFRPEPAAAPSSIRADVVFGLRWLWARPELRRVMGVALLLNLGLNAAVTTLLYHLATTGEDPARIGLVSTSLGVGMLVGAVAAAPLVQRLPSGWVAMAGMTMAGLSMLVLPFVPGFWGRLAVLAVGILGAPATNAAMMSYLMHRTPRAVLGRVMSAAQLVSAGATPLAPVVAGFGLALLGLRPTLLVCAAVCLLAVAAVLTSRALRTLPRPAQWDRAEA</sequence>
<feature type="transmembrane region" description="Helical" evidence="8">
    <location>
        <begin position="107"/>
        <end position="128"/>
    </location>
</feature>
<reference evidence="11" key="1">
    <citation type="submission" date="2017-08" db="EMBL/GenBank/DDBJ databases">
        <authorList>
            <person name="Varghese N."/>
            <person name="Submissions S."/>
        </authorList>
    </citation>
    <scope>NUCLEOTIDE SEQUENCE [LARGE SCALE GENOMIC DNA]</scope>
    <source>
        <strain evidence="11">USBA17B2</strain>
    </source>
</reference>
<dbReference type="STRING" id="1122622.GCA_000421185_02487"/>
<feature type="domain" description="Major facilitator superfamily (MFS) profile" evidence="9">
    <location>
        <begin position="199"/>
        <end position="438"/>
    </location>
</feature>
<dbReference type="Proteomes" id="UP000219688">
    <property type="component" value="Unassembled WGS sequence"/>
</dbReference>
<comment type="subcellular location">
    <subcellularLocation>
        <location evidence="1">Cell membrane</location>
        <topology evidence="1">Multi-pass membrane protein</topology>
    </subcellularLocation>
</comment>
<dbReference type="SUPFAM" id="SSF103473">
    <property type="entry name" value="MFS general substrate transporter"/>
    <property type="match status" value="1"/>
</dbReference>
<evidence type="ECO:0000313" key="10">
    <source>
        <dbReference type="EMBL" id="SOC56828.1"/>
    </source>
</evidence>
<dbReference type="CDD" id="cd06173">
    <property type="entry name" value="MFS_MefA_like"/>
    <property type="match status" value="1"/>
</dbReference>
<evidence type="ECO:0000256" key="3">
    <source>
        <dbReference type="ARBA" id="ARBA00022475"/>
    </source>
</evidence>
<dbReference type="InterPro" id="IPR020846">
    <property type="entry name" value="MFS_dom"/>
</dbReference>
<dbReference type="InterPro" id="IPR010290">
    <property type="entry name" value="TM_effector"/>
</dbReference>
<feature type="transmembrane region" description="Helical" evidence="8">
    <location>
        <begin position="339"/>
        <end position="360"/>
    </location>
</feature>
<evidence type="ECO:0000256" key="4">
    <source>
        <dbReference type="ARBA" id="ARBA00022692"/>
    </source>
</evidence>
<dbReference type="RefSeq" id="WP_097188709.1">
    <property type="nucleotide sequence ID" value="NZ_OBQK01000009.1"/>
</dbReference>
<feature type="transmembrane region" description="Helical" evidence="8">
    <location>
        <begin position="313"/>
        <end position="333"/>
    </location>
</feature>
<dbReference type="PROSITE" id="PS50850">
    <property type="entry name" value="MFS"/>
    <property type="match status" value="1"/>
</dbReference>
<proteinExistence type="predicted"/>
<dbReference type="PANTHER" id="PTHR23513:SF6">
    <property type="entry name" value="MAJOR FACILITATOR SUPERFAMILY ASSOCIATED DOMAIN-CONTAINING PROTEIN"/>
    <property type="match status" value="1"/>
</dbReference>
<dbReference type="GO" id="GO:0022857">
    <property type="term" value="F:transmembrane transporter activity"/>
    <property type="evidence" value="ECO:0007669"/>
    <property type="project" value="InterPro"/>
</dbReference>
<keyword evidence="3" id="KW-1003">Cell membrane</keyword>
<protein>
    <submittedName>
        <fullName evidence="10">Predicted arabinose efflux permease, MFS family</fullName>
    </submittedName>
</protein>
<evidence type="ECO:0000256" key="5">
    <source>
        <dbReference type="ARBA" id="ARBA00022989"/>
    </source>
</evidence>
<keyword evidence="5 8" id="KW-1133">Transmembrane helix</keyword>
<evidence type="ECO:0000256" key="2">
    <source>
        <dbReference type="ARBA" id="ARBA00022448"/>
    </source>
</evidence>
<dbReference type="Gene3D" id="1.20.1250.20">
    <property type="entry name" value="MFS general substrate transporter like domains"/>
    <property type="match status" value="1"/>
</dbReference>
<keyword evidence="11" id="KW-1185">Reference proteome</keyword>
<keyword evidence="6 8" id="KW-0472">Membrane</keyword>
<name>A0A285VTB7_9MICO</name>
<dbReference type="PANTHER" id="PTHR23513">
    <property type="entry name" value="INTEGRAL MEMBRANE EFFLUX PROTEIN-RELATED"/>
    <property type="match status" value="1"/>
</dbReference>
<feature type="region of interest" description="Disordered" evidence="7">
    <location>
        <begin position="1"/>
        <end position="33"/>
    </location>
</feature>
<gene>
    <name evidence="10" type="ORF">SAMN05421879_10937</name>
</gene>
<evidence type="ECO:0000256" key="6">
    <source>
        <dbReference type="ARBA" id="ARBA00023136"/>
    </source>
</evidence>
<feature type="transmembrane region" description="Helical" evidence="8">
    <location>
        <begin position="372"/>
        <end position="397"/>
    </location>
</feature>
<feature type="transmembrane region" description="Helical" evidence="8">
    <location>
        <begin position="284"/>
        <end position="306"/>
    </location>
</feature>
<feature type="transmembrane region" description="Helical" evidence="8">
    <location>
        <begin position="190"/>
        <end position="217"/>
    </location>
</feature>
<organism evidence="10 11">
    <name type="scientific">Ornithinimicrobium cerasi</name>
    <dbReference type="NCBI Taxonomy" id="2248773"/>
    <lineage>
        <taxon>Bacteria</taxon>
        <taxon>Bacillati</taxon>
        <taxon>Actinomycetota</taxon>
        <taxon>Actinomycetes</taxon>
        <taxon>Micrococcales</taxon>
        <taxon>Ornithinimicrobiaceae</taxon>
        <taxon>Ornithinimicrobium</taxon>
    </lineage>
</organism>
<dbReference type="AlphaFoldDB" id="A0A285VTB7"/>
<feature type="transmembrane region" description="Helical" evidence="8">
    <location>
        <begin position="252"/>
        <end position="272"/>
    </location>
</feature>
<dbReference type="GO" id="GO:0005886">
    <property type="term" value="C:plasma membrane"/>
    <property type="evidence" value="ECO:0007669"/>
    <property type="project" value="UniProtKB-SubCell"/>
</dbReference>
<evidence type="ECO:0000256" key="8">
    <source>
        <dbReference type="SAM" id="Phobius"/>
    </source>
</evidence>
<dbReference type="InterPro" id="IPR036259">
    <property type="entry name" value="MFS_trans_sf"/>
</dbReference>
<accession>A0A285VTB7</accession>
<dbReference type="Pfam" id="PF05977">
    <property type="entry name" value="MFS_3"/>
    <property type="match status" value="1"/>
</dbReference>
<evidence type="ECO:0000256" key="1">
    <source>
        <dbReference type="ARBA" id="ARBA00004651"/>
    </source>
</evidence>
<evidence type="ECO:0000256" key="7">
    <source>
        <dbReference type="SAM" id="MobiDB-lite"/>
    </source>
</evidence>
<feature type="transmembrane region" description="Helical" evidence="8">
    <location>
        <begin position="61"/>
        <end position="86"/>
    </location>
</feature>
<keyword evidence="2" id="KW-0813">Transport</keyword>
<feature type="compositionally biased region" description="Low complexity" evidence="7">
    <location>
        <begin position="1"/>
        <end position="17"/>
    </location>
</feature>
<evidence type="ECO:0000313" key="11">
    <source>
        <dbReference type="Proteomes" id="UP000219688"/>
    </source>
</evidence>
<evidence type="ECO:0000259" key="9">
    <source>
        <dbReference type="PROSITE" id="PS50850"/>
    </source>
</evidence>